<evidence type="ECO:0000256" key="1">
    <source>
        <dbReference type="SAM" id="Coils"/>
    </source>
</evidence>
<feature type="coiled-coil region" evidence="1">
    <location>
        <begin position="84"/>
        <end position="303"/>
    </location>
</feature>
<keyword evidence="2" id="KW-1185">Reference proteome</keyword>
<reference evidence="3" key="1">
    <citation type="submission" date="2016-04" db="UniProtKB">
        <authorList>
            <consortium name="WormBaseParasite"/>
        </authorList>
    </citation>
    <scope>IDENTIFICATION</scope>
</reference>
<dbReference type="AlphaFoldDB" id="A0A158R5P4"/>
<proteinExistence type="predicted"/>
<keyword evidence="1" id="KW-0175">Coiled coil</keyword>
<dbReference type="WBParaSite" id="SMUV_0000768801-mRNA-1">
    <property type="protein sequence ID" value="SMUV_0000768801-mRNA-1"/>
    <property type="gene ID" value="SMUV_0000768801"/>
</dbReference>
<evidence type="ECO:0000313" key="3">
    <source>
        <dbReference type="WBParaSite" id="SMUV_0000768801-mRNA-1"/>
    </source>
</evidence>
<protein>
    <submittedName>
        <fullName evidence="3">Uncharacterized protein</fullName>
    </submittedName>
</protein>
<sequence>MAPRRNSVGTFSQFLFKHKDVSCPIKDRDYLYVDKVQMLFDANQKELRKQLHSITAKARKYTVAETQTDPFLELEDTFSIPEDLDNIREKYVKLMSMNKRLVERNEKLEEKFKVLEENLRIESQNNVAKLLREEEEKLKLANSQHHEQIAELEDAHKTELYEKEMLLKNCQMQLRKLEEEKYDCEKNVKKVRCDNLKLTAENRILRNDNKALERNIAMVRAEMDDRYKKVACIESLTRKYTESEREKRIIIDNFRKLERERDHLLRIINDNIESIRKANFGKTERLLERITNFENRLDAYELQ</sequence>
<accession>A0A158R5P4</accession>
<dbReference type="Proteomes" id="UP000046393">
    <property type="component" value="Unplaced"/>
</dbReference>
<evidence type="ECO:0000313" key="2">
    <source>
        <dbReference type="Proteomes" id="UP000046393"/>
    </source>
</evidence>
<name>A0A158R5P4_9BILA</name>
<organism evidence="2 3">
    <name type="scientific">Syphacia muris</name>
    <dbReference type="NCBI Taxonomy" id="451379"/>
    <lineage>
        <taxon>Eukaryota</taxon>
        <taxon>Metazoa</taxon>
        <taxon>Ecdysozoa</taxon>
        <taxon>Nematoda</taxon>
        <taxon>Chromadorea</taxon>
        <taxon>Rhabditida</taxon>
        <taxon>Spirurina</taxon>
        <taxon>Oxyuridomorpha</taxon>
        <taxon>Oxyuroidea</taxon>
        <taxon>Oxyuridae</taxon>
        <taxon>Syphacia</taxon>
    </lineage>
</organism>